<keyword evidence="7 10" id="KW-1133">Transmembrane helix</keyword>
<dbReference type="InterPro" id="IPR017871">
    <property type="entry name" value="ABC_transporter-like_CS"/>
</dbReference>
<feature type="transmembrane region" description="Helical" evidence="10">
    <location>
        <begin position="73"/>
        <end position="94"/>
    </location>
</feature>
<dbReference type="GO" id="GO:0015421">
    <property type="term" value="F:ABC-type oligopeptide transporter activity"/>
    <property type="evidence" value="ECO:0007669"/>
    <property type="project" value="TreeGrafter"/>
</dbReference>
<evidence type="ECO:0000259" key="11">
    <source>
        <dbReference type="PROSITE" id="PS50893"/>
    </source>
</evidence>
<name>A0AA47AE17_RHORH</name>
<dbReference type="InterPro" id="IPR039421">
    <property type="entry name" value="Type_1_exporter"/>
</dbReference>
<dbReference type="GO" id="GO:0005886">
    <property type="term" value="C:plasma membrane"/>
    <property type="evidence" value="ECO:0007669"/>
    <property type="project" value="UniProtKB-SubCell"/>
</dbReference>
<dbReference type="AlphaFoldDB" id="A0AA47AE17"/>
<keyword evidence="3" id="KW-1003">Cell membrane</keyword>
<evidence type="ECO:0000259" key="12">
    <source>
        <dbReference type="PROSITE" id="PS50929"/>
    </source>
</evidence>
<dbReference type="GO" id="GO:0016887">
    <property type="term" value="F:ATP hydrolysis activity"/>
    <property type="evidence" value="ECO:0007669"/>
    <property type="project" value="InterPro"/>
</dbReference>
<dbReference type="InterPro" id="IPR036640">
    <property type="entry name" value="ABC1_TM_sf"/>
</dbReference>
<dbReference type="Gene3D" id="3.40.50.300">
    <property type="entry name" value="P-loop containing nucleotide triphosphate hydrolases"/>
    <property type="match status" value="1"/>
</dbReference>
<dbReference type="SMART" id="SM00382">
    <property type="entry name" value="AAA"/>
    <property type="match status" value="1"/>
</dbReference>
<evidence type="ECO:0000256" key="9">
    <source>
        <dbReference type="ARBA" id="ARBA00061644"/>
    </source>
</evidence>
<dbReference type="GO" id="GO:0005524">
    <property type="term" value="F:ATP binding"/>
    <property type="evidence" value="ECO:0007669"/>
    <property type="project" value="UniProtKB-KW"/>
</dbReference>
<dbReference type="Gene3D" id="1.20.1560.10">
    <property type="entry name" value="ABC transporter type 1, transmembrane domain"/>
    <property type="match status" value="1"/>
</dbReference>
<feature type="domain" description="ABC transmembrane type-1" evidence="12">
    <location>
        <begin position="36"/>
        <end position="323"/>
    </location>
</feature>
<feature type="transmembrane region" description="Helical" evidence="10">
    <location>
        <begin position="33"/>
        <end position="53"/>
    </location>
</feature>
<feature type="transmembrane region" description="Helical" evidence="10">
    <location>
        <begin position="180"/>
        <end position="198"/>
    </location>
</feature>
<keyword evidence="8 10" id="KW-0472">Membrane</keyword>
<protein>
    <submittedName>
        <fullName evidence="13">ABC transporter ATP-binding protein/permease</fullName>
    </submittedName>
</protein>
<evidence type="ECO:0000256" key="4">
    <source>
        <dbReference type="ARBA" id="ARBA00022692"/>
    </source>
</evidence>
<dbReference type="InterPro" id="IPR027417">
    <property type="entry name" value="P-loop_NTPase"/>
</dbReference>
<dbReference type="FunFam" id="3.40.50.300:FF:000299">
    <property type="entry name" value="ABC transporter ATP-binding protein/permease"/>
    <property type="match status" value="1"/>
</dbReference>
<evidence type="ECO:0000256" key="5">
    <source>
        <dbReference type="ARBA" id="ARBA00022741"/>
    </source>
</evidence>
<dbReference type="Proteomes" id="UP001162740">
    <property type="component" value="Chromosome"/>
</dbReference>
<keyword evidence="6 13" id="KW-0067">ATP-binding</keyword>
<dbReference type="Pfam" id="PF00664">
    <property type="entry name" value="ABC_membrane"/>
    <property type="match status" value="1"/>
</dbReference>
<evidence type="ECO:0000313" key="14">
    <source>
        <dbReference type="Proteomes" id="UP001162740"/>
    </source>
</evidence>
<organism evidence="13 14">
    <name type="scientific">Rhodococcus rhodochrous</name>
    <dbReference type="NCBI Taxonomy" id="1829"/>
    <lineage>
        <taxon>Bacteria</taxon>
        <taxon>Bacillati</taxon>
        <taxon>Actinomycetota</taxon>
        <taxon>Actinomycetes</taxon>
        <taxon>Mycobacteriales</taxon>
        <taxon>Nocardiaceae</taxon>
        <taxon>Rhodococcus</taxon>
    </lineage>
</organism>
<dbReference type="PROSITE" id="PS50893">
    <property type="entry name" value="ABC_TRANSPORTER_2"/>
    <property type="match status" value="1"/>
</dbReference>
<accession>A0AA47AE17</accession>
<dbReference type="InterPro" id="IPR003439">
    <property type="entry name" value="ABC_transporter-like_ATP-bd"/>
</dbReference>
<evidence type="ECO:0000256" key="1">
    <source>
        <dbReference type="ARBA" id="ARBA00004651"/>
    </source>
</evidence>
<dbReference type="PROSITE" id="PS50929">
    <property type="entry name" value="ABC_TM1F"/>
    <property type="match status" value="1"/>
</dbReference>
<evidence type="ECO:0000256" key="7">
    <source>
        <dbReference type="ARBA" id="ARBA00022989"/>
    </source>
</evidence>
<keyword evidence="4 10" id="KW-0812">Transmembrane</keyword>
<gene>
    <name evidence="13" type="ORF">KUM34_011200</name>
</gene>
<keyword evidence="2" id="KW-0813">Transport</keyword>
<dbReference type="RefSeq" id="WP_162232226.1">
    <property type="nucleotide sequence ID" value="NZ_CP083974.1"/>
</dbReference>
<evidence type="ECO:0000256" key="2">
    <source>
        <dbReference type="ARBA" id="ARBA00022448"/>
    </source>
</evidence>
<proteinExistence type="inferred from homology"/>
<dbReference type="Pfam" id="PF00005">
    <property type="entry name" value="ABC_tran"/>
    <property type="match status" value="1"/>
</dbReference>
<evidence type="ECO:0000256" key="6">
    <source>
        <dbReference type="ARBA" id="ARBA00022840"/>
    </source>
</evidence>
<evidence type="ECO:0000256" key="8">
    <source>
        <dbReference type="ARBA" id="ARBA00023136"/>
    </source>
</evidence>
<dbReference type="CDD" id="cd03228">
    <property type="entry name" value="ABCC_MRP_Like"/>
    <property type="match status" value="1"/>
</dbReference>
<dbReference type="EMBL" id="CP083974">
    <property type="protein sequence ID" value="UZF47167.1"/>
    <property type="molecule type" value="Genomic_DNA"/>
</dbReference>
<evidence type="ECO:0000313" key="13">
    <source>
        <dbReference type="EMBL" id="UZF47167.1"/>
    </source>
</evidence>
<dbReference type="InterPro" id="IPR003593">
    <property type="entry name" value="AAA+_ATPase"/>
</dbReference>
<dbReference type="PANTHER" id="PTHR43394">
    <property type="entry name" value="ATP-DEPENDENT PERMEASE MDL1, MITOCHONDRIAL"/>
    <property type="match status" value="1"/>
</dbReference>
<dbReference type="SUPFAM" id="SSF52540">
    <property type="entry name" value="P-loop containing nucleoside triphosphate hydrolases"/>
    <property type="match status" value="1"/>
</dbReference>
<evidence type="ECO:0000256" key="10">
    <source>
        <dbReference type="SAM" id="Phobius"/>
    </source>
</evidence>
<dbReference type="PROSITE" id="PS00211">
    <property type="entry name" value="ABC_TRANSPORTER_1"/>
    <property type="match status" value="1"/>
</dbReference>
<evidence type="ECO:0000256" key="3">
    <source>
        <dbReference type="ARBA" id="ARBA00022475"/>
    </source>
</evidence>
<feature type="transmembrane region" description="Helical" evidence="10">
    <location>
        <begin position="300"/>
        <end position="321"/>
    </location>
</feature>
<dbReference type="PANTHER" id="PTHR43394:SF1">
    <property type="entry name" value="ATP-BINDING CASSETTE SUB-FAMILY B MEMBER 10, MITOCHONDRIAL"/>
    <property type="match status" value="1"/>
</dbReference>
<sequence>MAPNRPVAREPLRGATFRAGIAMMVEDCRRFPVPAAVAIGASIANGLCTVLFADVIGSATDDLVLGSFERGELSTGVAVATALALIGVALLRVLSIVTRTFAGGTVQFRGLARTRTRLADHYLDSGSRWHRGHPTGRLLAHAVSDADSAHAPMQHFPFAVGMTGMLLAVLVQVFRTDTRLGVIAAVLIPALIATNVVYQRVLSPRARQVQSRRAEVAALAHEAIAGAQVIRTLGATDDETRRFAGAAHELARANRSAGRVGAIFDPLIELTPSFAVLVVLLVGVVRIEAGAVTIGALVSVVYLLLTMAMPLGVIGRFLAVLPAGVVGRRRVEAVLAESESEPSGSASVPHSVAPARLRADAVSYRFADADRPAVDSVDLDLRPGRIVALVGRNGSGKSTLVALLTRLFPPTSGTVTLDDVDLATTPPGHTARHVALVTQTPFVFAGSVRDNLTLWDDGIDEAAVRRALALAEAGFVDELPDGLDTVIGDGHARLSGGQRQRIALARALVRRPRVLVLDDATSALDPAVERAVVDNLRAEFSQGRSETTILVVAHRPAMISLADEVVFVDQGRVVATGTHAGLAASVPAYRDLVTAYDDNARTAELEGATR</sequence>
<comment type="subcellular location">
    <subcellularLocation>
        <location evidence="1">Cell membrane</location>
        <topology evidence="1">Multi-pass membrane protein</topology>
    </subcellularLocation>
</comment>
<feature type="transmembrane region" description="Helical" evidence="10">
    <location>
        <begin position="274"/>
        <end position="294"/>
    </location>
</feature>
<comment type="similarity">
    <text evidence="9">Belongs to the ABC transporter superfamily. Lipid exporter (TC 3.A.1.106) family.</text>
</comment>
<dbReference type="InterPro" id="IPR011527">
    <property type="entry name" value="ABC1_TM_dom"/>
</dbReference>
<feature type="domain" description="ABC transporter" evidence="11">
    <location>
        <begin position="357"/>
        <end position="595"/>
    </location>
</feature>
<reference evidence="13 14" key="1">
    <citation type="journal article" date="2021" name="Front. Microbiol.">
        <title>Bacterial Transformation of Aromatic Monomers in Softwood Black Liquor.</title>
        <authorList>
            <person name="Navas L.E."/>
            <person name="Dexter G."/>
            <person name="Liu J."/>
            <person name="Levy-Booth D."/>
            <person name="Cho M."/>
            <person name="Jang S.K."/>
            <person name="Mansfield S.D."/>
            <person name="Renneckar S."/>
            <person name="Mohn W.W."/>
            <person name="Eltis L.D."/>
        </authorList>
    </citation>
    <scope>NUCLEOTIDE SEQUENCE [LARGE SCALE GENOMIC DNA]</scope>
    <source>
        <strain evidence="13 14">GD02</strain>
    </source>
</reference>
<dbReference type="SUPFAM" id="SSF90123">
    <property type="entry name" value="ABC transporter transmembrane region"/>
    <property type="match status" value="1"/>
</dbReference>
<keyword evidence="5" id="KW-0547">Nucleotide-binding</keyword>